<sequence length="266" mass="29890">MYQGFYNLTSGMLTQSRNLNVISNNMVNVQTSGYKRDTMVTSTFQEEMLYRTGRHNKANPTPLSVTSKIKTASRTYVDYDQGSFEQTDGIYDFAIGGSGFFCIQTPDGERYTRNGSFAVDEEGYLTLPEAGRVLSEDGQPIRIDDENFSVDARGSITVYERQTDSEADSEEEPKLRQLGTIRIVDFGDYEQLHKEDNGLYSTAQAPAAAQEERPQLIWKSVEKSNVDMVDEMTAMMTSQRALQSAAQVLKMYDQIMSKSVTDVGRL</sequence>
<comment type="caution">
    <text evidence="6">The sequence shown here is derived from an EMBL/GenBank/DDBJ whole genome shotgun (WGS) entry which is preliminary data.</text>
</comment>
<keyword evidence="2" id="KW-0975">Bacterial flagellum</keyword>
<dbReference type="RefSeq" id="WP_117626644.1">
    <property type="nucleotide sequence ID" value="NZ_CAUHGS010000001.1"/>
</dbReference>
<feature type="domain" description="Flagellar hook protein FlgE/F/G-like D1" evidence="5">
    <location>
        <begin position="94"/>
        <end position="158"/>
    </location>
</feature>
<dbReference type="InterPro" id="IPR037925">
    <property type="entry name" value="FlgE/F/G-like"/>
</dbReference>
<protein>
    <submittedName>
        <fullName evidence="6">Flagellar hook-basal body protein</fullName>
    </submittedName>
</protein>
<dbReference type="InterPro" id="IPR053967">
    <property type="entry name" value="LlgE_F_G-like_D1"/>
</dbReference>
<dbReference type="Pfam" id="PF22692">
    <property type="entry name" value="LlgE_F_G_D1"/>
    <property type="match status" value="1"/>
</dbReference>
<dbReference type="InterPro" id="IPR010930">
    <property type="entry name" value="Flg_bb/hook_C_dom"/>
</dbReference>
<gene>
    <name evidence="6" type="ORF">DWW02_04750</name>
</gene>
<accession>A0A412ZFS5</accession>
<dbReference type="GO" id="GO:0071978">
    <property type="term" value="P:bacterial-type flagellum-dependent swarming motility"/>
    <property type="evidence" value="ECO:0007669"/>
    <property type="project" value="TreeGrafter"/>
</dbReference>
<feature type="domain" description="Flagellar basal body rod protein N-terminal" evidence="3">
    <location>
        <begin position="5"/>
        <end position="35"/>
    </location>
</feature>
<evidence type="ECO:0000313" key="6">
    <source>
        <dbReference type="EMBL" id="RGV79034.1"/>
    </source>
</evidence>
<evidence type="ECO:0000256" key="1">
    <source>
        <dbReference type="ARBA" id="ARBA00009677"/>
    </source>
</evidence>
<keyword evidence="6" id="KW-0969">Cilium</keyword>
<keyword evidence="6" id="KW-0282">Flagellum</keyword>
<dbReference type="Pfam" id="PF00460">
    <property type="entry name" value="Flg_bb_rod"/>
    <property type="match status" value="1"/>
</dbReference>
<dbReference type="InterPro" id="IPR020013">
    <property type="entry name" value="Flagellar_FlgE/F/G"/>
</dbReference>
<evidence type="ECO:0000259" key="3">
    <source>
        <dbReference type="Pfam" id="PF00460"/>
    </source>
</evidence>
<comment type="similarity">
    <text evidence="1 2">Belongs to the flagella basal body rod proteins family.</text>
</comment>
<keyword evidence="6" id="KW-0966">Cell projection</keyword>
<evidence type="ECO:0000259" key="4">
    <source>
        <dbReference type="Pfam" id="PF06429"/>
    </source>
</evidence>
<dbReference type="Pfam" id="PF06429">
    <property type="entry name" value="Flg_bbr_C"/>
    <property type="match status" value="1"/>
</dbReference>
<name>A0A412ZFS5_9FIRM</name>
<dbReference type="EMBL" id="QRZM01000001">
    <property type="protein sequence ID" value="RGV79034.1"/>
    <property type="molecule type" value="Genomic_DNA"/>
</dbReference>
<dbReference type="PANTHER" id="PTHR30435">
    <property type="entry name" value="FLAGELLAR PROTEIN"/>
    <property type="match status" value="1"/>
</dbReference>
<feature type="domain" description="Flagellar basal-body/hook protein C-terminal" evidence="4">
    <location>
        <begin position="220"/>
        <end position="259"/>
    </location>
</feature>
<evidence type="ECO:0000313" key="7">
    <source>
        <dbReference type="Proteomes" id="UP000284543"/>
    </source>
</evidence>
<dbReference type="Proteomes" id="UP000284543">
    <property type="component" value="Unassembled WGS sequence"/>
</dbReference>
<dbReference type="GO" id="GO:0009425">
    <property type="term" value="C:bacterial-type flagellum basal body"/>
    <property type="evidence" value="ECO:0007669"/>
    <property type="project" value="UniProtKB-SubCell"/>
</dbReference>
<proteinExistence type="inferred from homology"/>
<dbReference type="SUPFAM" id="SSF117143">
    <property type="entry name" value="Flagellar hook protein flgE"/>
    <property type="match status" value="1"/>
</dbReference>
<dbReference type="NCBIfam" id="TIGR03506">
    <property type="entry name" value="FlgEFG_subfam"/>
    <property type="match status" value="1"/>
</dbReference>
<reference evidence="6 7" key="1">
    <citation type="submission" date="2018-08" db="EMBL/GenBank/DDBJ databases">
        <title>A genome reference for cultivated species of the human gut microbiota.</title>
        <authorList>
            <person name="Zou Y."/>
            <person name="Xue W."/>
            <person name="Luo G."/>
        </authorList>
    </citation>
    <scope>NUCLEOTIDE SEQUENCE [LARGE SCALE GENOMIC DNA]</scope>
    <source>
        <strain evidence="6 7">AF14-18</strain>
    </source>
</reference>
<organism evidence="6 7">
    <name type="scientific">Enterocloster bolteae</name>
    <dbReference type="NCBI Taxonomy" id="208479"/>
    <lineage>
        <taxon>Bacteria</taxon>
        <taxon>Bacillati</taxon>
        <taxon>Bacillota</taxon>
        <taxon>Clostridia</taxon>
        <taxon>Lachnospirales</taxon>
        <taxon>Lachnospiraceae</taxon>
        <taxon>Enterocloster</taxon>
    </lineage>
</organism>
<dbReference type="InterPro" id="IPR001444">
    <property type="entry name" value="Flag_bb_rod_N"/>
</dbReference>
<evidence type="ECO:0000259" key="5">
    <source>
        <dbReference type="Pfam" id="PF22692"/>
    </source>
</evidence>
<comment type="subcellular location">
    <subcellularLocation>
        <location evidence="2">Bacterial flagellum basal body</location>
    </subcellularLocation>
</comment>
<dbReference type="PANTHER" id="PTHR30435:SF19">
    <property type="entry name" value="FLAGELLAR BASAL-BODY ROD PROTEIN FLGG"/>
    <property type="match status" value="1"/>
</dbReference>
<dbReference type="AlphaFoldDB" id="A0A412ZFS5"/>
<evidence type="ECO:0000256" key="2">
    <source>
        <dbReference type="RuleBase" id="RU362116"/>
    </source>
</evidence>